<dbReference type="EMBL" id="DQVM01000076">
    <property type="protein sequence ID" value="HIQ29689.1"/>
    <property type="molecule type" value="Genomic_DNA"/>
</dbReference>
<dbReference type="GO" id="GO:0042301">
    <property type="term" value="F:phosphate ion binding"/>
    <property type="evidence" value="ECO:0007669"/>
    <property type="project" value="InterPro"/>
</dbReference>
<evidence type="ECO:0000313" key="4">
    <source>
        <dbReference type="EMBL" id="HIQ29689.1"/>
    </source>
</evidence>
<dbReference type="InterPro" id="IPR011862">
    <property type="entry name" value="Phos-bd"/>
</dbReference>
<proteinExistence type="predicted"/>
<evidence type="ECO:0000259" key="3">
    <source>
        <dbReference type="Pfam" id="PF12849"/>
    </source>
</evidence>
<protein>
    <submittedName>
        <fullName evidence="4">PstS family phosphate ABC transporter substrate-binding protein</fullName>
    </submittedName>
</protein>
<dbReference type="SUPFAM" id="SSF53850">
    <property type="entry name" value="Periplasmic binding protein-like II"/>
    <property type="match status" value="1"/>
</dbReference>
<dbReference type="Gene3D" id="3.40.190.10">
    <property type="entry name" value="Periplasmic binding protein-like II"/>
    <property type="match status" value="2"/>
</dbReference>
<dbReference type="NCBIfam" id="TIGR02136">
    <property type="entry name" value="ptsS_2"/>
    <property type="match status" value="1"/>
</dbReference>
<dbReference type="Proteomes" id="UP000608579">
    <property type="component" value="Unassembled WGS sequence"/>
</dbReference>
<dbReference type="CDD" id="cd13654">
    <property type="entry name" value="PBP2_phosphate_like_2"/>
    <property type="match status" value="1"/>
</dbReference>
<sequence>MLATSLSQGQVVTITVTAQTPDGFTVTPQELRGDIIIDGSSTVYPITEAVAEAFMELFPDVSVTVGISGTGGGFKRFVTGESDVNDASRRIEELEMEIARENGVEWIEIPIAIDGLTVAVNMANDWVDCLTIEELKAIWEPGSGVRRWSDVRPEWPDAEIRLYGPGPDSGTFDFFTAKVVGREKASRTDYVASEDDNVLVAGLEAEKYALGYFGYAYYVENRDRIRAVPINADGECVEPSDETIKSFQYPLSRPIFIYVNKEYFEQKPHLQRFVYFYLEKAEGFVEQVGYTPFSELYYRRAVALIKEGVYDRLLDIALIP</sequence>
<keyword evidence="2" id="KW-0732">Signal</keyword>
<dbReference type="InterPro" id="IPR050811">
    <property type="entry name" value="Phosphate_ABC_transporter"/>
</dbReference>
<dbReference type="PANTHER" id="PTHR30570:SF1">
    <property type="entry name" value="PHOSPHATE-BINDING PROTEIN PSTS"/>
    <property type="match status" value="1"/>
</dbReference>
<evidence type="ECO:0000256" key="2">
    <source>
        <dbReference type="ARBA" id="ARBA00022729"/>
    </source>
</evidence>
<reference evidence="4" key="1">
    <citation type="journal article" date="2020" name="ISME J.">
        <title>Gammaproteobacteria mediating utilization of methyl-, sulfur- and petroleum organic compounds in deep ocean hydrothermal plumes.</title>
        <authorList>
            <person name="Zhou Z."/>
            <person name="Liu Y."/>
            <person name="Pan J."/>
            <person name="Cron B.R."/>
            <person name="Toner B.M."/>
            <person name="Anantharaman K."/>
            <person name="Breier J.A."/>
            <person name="Dick G.J."/>
            <person name="Li M."/>
        </authorList>
    </citation>
    <scope>NUCLEOTIDE SEQUENCE</scope>
    <source>
        <strain evidence="4">SZUA-1515</strain>
    </source>
</reference>
<dbReference type="Pfam" id="PF12849">
    <property type="entry name" value="PBP_like_2"/>
    <property type="match status" value="1"/>
</dbReference>
<evidence type="ECO:0000256" key="1">
    <source>
        <dbReference type="ARBA" id="ARBA00022448"/>
    </source>
</evidence>
<comment type="caution">
    <text evidence="4">The sequence shown here is derived from an EMBL/GenBank/DDBJ whole genome shotgun (WGS) entry which is preliminary data.</text>
</comment>
<keyword evidence="1" id="KW-0813">Transport</keyword>
<accession>A0A833EBW5</accession>
<organism evidence="4 5">
    <name type="scientific">Caldiarchaeum subterraneum</name>
    <dbReference type="NCBI Taxonomy" id="311458"/>
    <lineage>
        <taxon>Archaea</taxon>
        <taxon>Nitrososphaerota</taxon>
        <taxon>Candidatus Caldarchaeales</taxon>
        <taxon>Candidatus Caldarchaeaceae</taxon>
        <taxon>Candidatus Caldarchaeum</taxon>
    </lineage>
</organism>
<dbReference type="PANTHER" id="PTHR30570">
    <property type="entry name" value="PERIPLASMIC PHOSPHATE BINDING COMPONENT OF PHOSPHATE ABC TRANSPORTER"/>
    <property type="match status" value="1"/>
</dbReference>
<feature type="domain" description="PBP" evidence="3">
    <location>
        <begin position="30"/>
        <end position="278"/>
    </location>
</feature>
<evidence type="ECO:0000313" key="5">
    <source>
        <dbReference type="Proteomes" id="UP000608579"/>
    </source>
</evidence>
<dbReference type="AlphaFoldDB" id="A0A833EBW5"/>
<gene>
    <name evidence="4" type="ORF">EYH45_03895</name>
</gene>
<dbReference type="InterPro" id="IPR024370">
    <property type="entry name" value="PBP_domain"/>
</dbReference>
<name>A0A833EBW5_CALS0</name>